<dbReference type="GO" id="GO:0005524">
    <property type="term" value="F:ATP binding"/>
    <property type="evidence" value="ECO:0007669"/>
    <property type="project" value="UniProtKB-KW"/>
</dbReference>
<keyword evidence="1" id="KW-0963">Cytoplasm</keyword>
<accession>A0AAP3GVT4</accession>
<dbReference type="NCBIfam" id="TIGR00549">
    <property type="entry name" value="mevalon_kin"/>
    <property type="match status" value="1"/>
</dbReference>
<evidence type="ECO:0000256" key="1">
    <source>
        <dbReference type="ARBA" id="ARBA00022490"/>
    </source>
</evidence>
<dbReference type="EC" id="2.7.1.36" evidence="12"/>
<evidence type="ECO:0000256" key="3">
    <source>
        <dbReference type="ARBA" id="ARBA00022679"/>
    </source>
</evidence>
<organism evidence="12 13">
    <name type="scientific">Lactobacillus mulieris</name>
    <dbReference type="NCBI Taxonomy" id="2508708"/>
    <lineage>
        <taxon>Bacteria</taxon>
        <taxon>Bacillati</taxon>
        <taxon>Bacillota</taxon>
        <taxon>Bacilli</taxon>
        <taxon>Lactobacillales</taxon>
        <taxon>Lactobacillaceae</taxon>
        <taxon>Lactobacillus</taxon>
    </lineage>
</organism>
<name>A0AAP3GVT4_9LACO</name>
<dbReference type="PANTHER" id="PTHR43290:SF2">
    <property type="entry name" value="MEVALONATE KINASE"/>
    <property type="match status" value="1"/>
</dbReference>
<dbReference type="InterPro" id="IPR006205">
    <property type="entry name" value="Mev_gal_kin"/>
</dbReference>
<dbReference type="InterPro" id="IPR014721">
    <property type="entry name" value="Ribsml_uS5_D2-typ_fold_subgr"/>
</dbReference>
<evidence type="ECO:0000259" key="11">
    <source>
        <dbReference type="Pfam" id="PF08544"/>
    </source>
</evidence>
<dbReference type="Pfam" id="PF00288">
    <property type="entry name" value="GHMP_kinases_N"/>
    <property type="match status" value="1"/>
</dbReference>
<dbReference type="Pfam" id="PF08544">
    <property type="entry name" value="GHMP_kinases_C"/>
    <property type="match status" value="1"/>
</dbReference>
<dbReference type="GO" id="GO:0019287">
    <property type="term" value="P:isopentenyl diphosphate biosynthetic process, mevalonate pathway"/>
    <property type="evidence" value="ECO:0007669"/>
    <property type="project" value="TreeGrafter"/>
</dbReference>
<dbReference type="InterPro" id="IPR013750">
    <property type="entry name" value="GHMP_kinase_C_dom"/>
</dbReference>
<dbReference type="InterPro" id="IPR006204">
    <property type="entry name" value="GHMP_kinase_N_dom"/>
</dbReference>
<evidence type="ECO:0000256" key="5">
    <source>
        <dbReference type="ARBA" id="ARBA00022777"/>
    </source>
</evidence>
<gene>
    <name evidence="12" type="primary">mvk</name>
    <name evidence="12" type="ORF">L2422_02620</name>
</gene>
<protein>
    <submittedName>
        <fullName evidence="12">Mevalonate kinase</fullName>
        <ecNumber evidence="12">2.7.1.36</ecNumber>
    </submittedName>
</protein>
<comment type="caution">
    <text evidence="12">The sequence shown here is derived from an EMBL/GenBank/DDBJ whole genome shotgun (WGS) entry which is preliminary data.</text>
</comment>
<evidence type="ECO:0000313" key="13">
    <source>
        <dbReference type="Proteomes" id="UP001213015"/>
    </source>
</evidence>
<dbReference type="Proteomes" id="UP001213015">
    <property type="component" value="Unassembled WGS sequence"/>
</dbReference>
<keyword evidence="4" id="KW-0547">Nucleotide-binding</keyword>
<dbReference type="SUPFAM" id="SSF55060">
    <property type="entry name" value="GHMP Kinase, C-terminal domain"/>
    <property type="match status" value="1"/>
</dbReference>
<feature type="domain" description="GHMP kinase N-terminal" evidence="10">
    <location>
        <begin position="79"/>
        <end position="146"/>
    </location>
</feature>
<dbReference type="EMBL" id="JAKHLF010000002">
    <property type="protein sequence ID" value="MCZ3844420.1"/>
    <property type="molecule type" value="Genomic_DNA"/>
</dbReference>
<keyword evidence="2" id="KW-0444">Lipid biosynthesis</keyword>
<evidence type="ECO:0000313" key="12">
    <source>
        <dbReference type="EMBL" id="MCZ3844420.1"/>
    </source>
</evidence>
<evidence type="ECO:0000256" key="6">
    <source>
        <dbReference type="ARBA" id="ARBA00022840"/>
    </source>
</evidence>
<dbReference type="PRINTS" id="PR00959">
    <property type="entry name" value="MEVGALKINASE"/>
</dbReference>
<keyword evidence="8" id="KW-0443">Lipid metabolism</keyword>
<proteinExistence type="predicted"/>
<dbReference type="AlphaFoldDB" id="A0AAP3GVT4"/>
<dbReference type="Gene3D" id="3.30.70.890">
    <property type="entry name" value="GHMP kinase, C-terminal domain"/>
    <property type="match status" value="1"/>
</dbReference>
<keyword evidence="5 12" id="KW-0418">Kinase</keyword>
<keyword evidence="3 12" id="KW-0808">Transferase</keyword>
<sequence>MQTSYLAHGKVILIGEHSVVYGYNALSMPIQSLNIKTTVSENNDNYHYMDTDRYHGDFFKAPAEYAGLKYILQYFLNLKPSSPYLKISYRGLIPIERGLGSSATVSLGTTKALNEFFKLKLSDKEIMAITNHAETINHGKASGLDSATVNSDYLVFFNKKTGVQILKQKLNATLLIMDTGDLGNTKEAVELVKNEVTSSKKQANNLENLGNLTDQVKQAWISQDAKQVGQAFTKSQKYLAELKVSTPKIDHLCQLAIDTGAYGAKLSGGGLGGIVIALCPNQELAQTIANKCHKLISNYWIEEI</sequence>
<keyword evidence="7" id="KW-0460">Magnesium</keyword>
<evidence type="ECO:0000256" key="9">
    <source>
        <dbReference type="ARBA" id="ARBA00029438"/>
    </source>
</evidence>
<dbReference type="PANTHER" id="PTHR43290">
    <property type="entry name" value="MEVALONATE KINASE"/>
    <property type="match status" value="1"/>
</dbReference>
<reference evidence="12" key="1">
    <citation type="submission" date="2022-01" db="EMBL/GenBank/DDBJ databases">
        <title>VMRC isolate genome collection.</title>
        <authorList>
            <person name="France M."/>
            <person name="Rutt L."/>
            <person name="Humphrys M."/>
            <person name="Ravel J."/>
        </authorList>
    </citation>
    <scope>NUCLEOTIDE SEQUENCE</scope>
    <source>
        <strain evidence="12">C0127B5</strain>
    </source>
</reference>
<evidence type="ECO:0000256" key="4">
    <source>
        <dbReference type="ARBA" id="ARBA00022741"/>
    </source>
</evidence>
<evidence type="ECO:0000256" key="7">
    <source>
        <dbReference type="ARBA" id="ARBA00022842"/>
    </source>
</evidence>
<dbReference type="GO" id="GO:0004496">
    <property type="term" value="F:mevalonate kinase activity"/>
    <property type="evidence" value="ECO:0007669"/>
    <property type="project" value="UniProtKB-EC"/>
</dbReference>
<evidence type="ECO:0000256" key="8">
    <source>
        <dbReference type="ARBA" id="ARBA00023098"/>
    </source>
</evidence>
<dbReference type="RefSeq" id="WP_006586770.1">
    <property type="nucleotide sequence ID" value="NZ_JAKHFC010000001.1"/>
</dbReference>
<dbReference type="InterPro" id="IPR020568">
    <property type="entry name" value="Ribosomal_Su5_D2-typ_SF"/>
</dbReference>
<keyword evidence="6" id="KW-0067">ATP-binding</keyword>
<dbReference type="GO" id="GO:0005829">
    <property type="term" value="C:cytosol"/>
    <property type="evidence" value="ECO:0007669"/>
    <property type="project" value="TreeGrafter"/>
</dbReference>
<evidence type="ECO:0000256" key="2">
    <source>
        <dbReference type="ARBA" id="ARBA00022516"/>
    </source>
</evidence>
<comment type="pathway">
    <text evidence="9">Isoprenoid biosynthesis; isopentenyl diphosphate biosynthesis via mevalonate pathway; isopentenyl diphosphate from (R)-mevalonate: step 1/3.</text>
</comment>
<dbReference type="Gene3D" id="3.30.230.10">
    <property type="match status" value="1"/>
</dbReference>
<dbReference type="SUPFAM" id="SSF54211">
    <property type="entry name" value="Ribosomal protein S5 domain 2-like"/>
    <property type="match status" value="1"/>
</dbReference>
<feature type="domain" description="GHMP kinase C-terminal" evidence="11">
    <location>
        <begin position="222"/>
        <end position="294"/>
    </location>
</feature>
<dbReference type="InterPro" id="IPR036554">
    <property type="entry name" value="GHMP_kinase_C_sf"/>
</dbReference>
<evidence type="ECO:0000259" key="10">
    <source>
        <dbReference type="Pfam" id="PF00288"/>
    </source>
</evidence>